<evidence type="ECO:0000313" key="2">
    <source>
        <dbReference type="Proteomes" id="UP000821865"/>
    </source>
</evidence>
<organism evidence="1 2">
    <name type="scientific">Dermacentor silvarum</name>
    <name type="common">Tick</name>
    <dbReference type="NCBI Taxonomy" id="543639"/>
    <lineage>
        <taxon>Eukaryota</taxon>
        <taxon>Metazoa</taxon>
        <taxon>Ecdysozoa</taxon>
        <taxon>Arthropoda</taxon>
        <taxon>Chelicerata</taxon>
        <taxon>Arachnida</taxon>
        <taxon>Acari</taxon>
        <taxon>Parasitiformes</taxon>
        <taxon>Ixodida</taxon>
        <taxon>Ixodoidea</taxon>
        <taxon>Ixodidae</taxon>
        <taxon>Rhipicephalinae</taxon>
        <taxon>Dermacentor</taxon>
    </lineage>
</organism>
<sequence>MDFKDRDFCPPYRGETEDTLVDALPFPSTQVGAFVVCSNSEASIAKKDLRFKDRGLSGARLDVRALTGDVPLLREQSSETVAAAQSEVPKRHSLVVPLARQASVSPTVGHRSLAHQILPARQNQLKTTYNLQPPYASSRTRSPSAQQVSFSSEYQKTRPFGTGSPVPSCDIPSTASTQSHMPASLLKGADLINDTDQPHLAEVTPFPAMRKAQCGSAATFSATTFKGNEVKSMTKNFNERAVPILESRGTLIPRSLGPTCDSPRPPLAETPEAAIDVSWAERSEFVLPTESHAADRPPEQGNPRHTALPGEAYAEGPHAAAHVPWATLAVMCMQAEAHWNYLHQHYPERCASVATILFDDQWERVVFAAFHHADVTHLVCGMFFFFFKALILEAAIGSLHFVALLAVVVVLVGLVNTFYALISCELTGEPSICTMCMHTFAGVIVALDMIIRRYLSDSTIYYGAREFGIRPLVCSMLELLVIGSCSEKNSMPIFSGYLAGGFLCGTTLGSLIVRIPNSRKNIYLCVVPNVPVTYCFVAAVSFAFLCGPYADTSTAAKSTLTFRYPVWKPSILSPLYLDDFYQVAYVGLSLLAVGQDLERDLGHFSFLCVASGLLFAGQVLPDGLSWIAWRYAVAFREGVPAPVPSSSGSSSCSLVGTMLALKTIHHQKRREPRGYQVASFTIPVPFWVGVLLELAHLHFFIPGSSTASHVLGVLAGLIVAQYREGCGFLSRIRRLRQRLPTHSIVSDEEEQAPANLWCQVCAARTTWPNAYRVPEPTADRDSEVLAEDDTFLQE</sequence>
<protein>
    <submittedName>
        <fullName evidence="1">Uncharacterized protein</fullName>
    </submittedName>
</protein>
<keyword evidence="2" id="KW-1185">Reference proteome</keyword>
<accession>A0ACB8DPX7</accession>
<dbReference type="Proteomes" id="UP000821865">
    <property type="component" value="Chromosome 10"/>
</dbReference>
<evidence type="ECO:0000313" key="1">
    <source>
        <dbReference type="EMBL" id="KAH7974493.1"/>
    </source>
</evidence>
<gene>
    <name evidence="1" type="ORF">HPB49_015938</name>
</gene>
<comment type="caution">
    <text evidence="1">The sequence shown here is derived from an EMBL/GenBank/DDBJ whole genome shotgun (WGS) entry which is preliminary data.</text>
</comment>
<name>A0ACB8DPX7_DERSI</name>
<dbReference type="EMBL" id="CM023479">
    <property type="protein sequence ID" value="KAH7974493.1"/>
    <property type="molecule type" value="Genomic_DNA"/>
</dbReference>
<proteinExistence type="predicted"/>
<reference evidence="1" key="1">
    <citation type="submission" date="2020-05" db="EMBL/GenBank/DDBJ databases">
        <title>Large-scale comparative analyses of tick genomes elucidate their genetic diversity and vector capacities.</title>
        <authorList>
            <person name="Jia N."/>
            <person name="Wang J."/>
            <person name="Shi W."/>
            <person name="Du L."/>
            <person name="Sun Y."/>
            <person name="Zhan W."/>
            <person name="Jiang J."/>
            <person name="Wang Q."/>
            <person name="Zhang B."/>
            <person name="Ji P."/>
            <person name="Sakyi L.B."/>
            <person name="Cui X."/>
            <person name="Yuan T."/>
            <person name="Jiang B."/>
            <person name="Yang W."/>
            <person name="Lam T.T.-Y."/>
            <person name="Chang Q."/>
            <person name="Ding S."/>
            <person name="Wang X."/>
            <person name="Zhu J."/>
            <person name="Ruan X."/>
            <person name="Zhao L."/>
            <person name="Wei J."/>
            <person name="Que T."/>
            <person name="Du C."/>
            <person name="Cheng J."/>
            <person name="Dai P."/>
            <person name="Han X."/>
            <person name="Huang E."/>
            <person name="Gao Y."/>
            <person name="Liu J."/>
            <person name="Shao H."/>
            <person name="Ye R."/>
            <person name="Li L."/>
            <person name="Wei W."/>
            <person name="Wang X."/>
            <person name="Wang C."/>
            <person name="Yang T."/>
            <person name="Huo Q."/>
            <person name="Li W."/>
            <person name="Guo W."/>
            <person name="Chen H."/>
            <person name="Zhou L."/>
            <person name="Ni X."/>
            <person name="Tian J."/>
            <person name="Zhou Y."/>
            <person name="Sheng Y."/>
            <person name="Liu T."/>
            <person name="Pan Y."/>
            <person name="Xia L."/>
            <person name="Li J."/>
            <person name="Zhao F."/>
            <person name="Cao W."/>
        </authorList>
    </citation>
    <scope>NUCLEOTIDE SEQUENCE</scope>
    <source>
        <strain evidence="1">Dsil-2018</strain>
    </source>
</reference>